<protein>
    <submittedName>
        <fullName evidence="1">Uncharacterized protein</fullName>
    </submittedName>
</protein>
<name>A0AC61Y9N9_9FLAO</name>
<accession>A0AC61Y9N9</accession>
<dbReference type="Proteomes" id="UP000356253">
    <property type="component" value="Unassembled WGS sequence"/>
</dbReference>
<organism evidence="1 2">
    <name type="scientific">Mesonia oceanica</name>
    <dbReference type="NCBI Taxonomy" id="2687242"/>
    <lineage>
        <taxon>Bacteria</taxon>
        <taxon>Pseudomonadati</taxon>
        <taxon>Bacteroidota</taxon>
        <taxon>Flavobacteriia</taxon>
        <taxon>Flavobacteriales</taxon>
        <taxon>Flavobacteriaceae</taxon>
        <taxon>Mesonia</taxon>
    </lineage>
</organism>
<dbReference type="EMBL" id="CABVMM010000009">
    <property type="protein sequence ID" value="VVV01217.1"/>
    <property type="molecule type" value="Genomic_DNA"/>
</dbReference>
<reference evidence="1" key="1">
    <citation type="submission" date="2019-09" db="EMBL/GenBank/DDBJ databases">
        <authorList>
            <person name="Rodrigo-Torres L."/>
            <person name="Arahal R. D."/>
            <person name="Lucena T."/>
        </authorList>
    </citation>
    <scope>NUCLEOTIDE SEQUENCE</scope>
    <source>
        <strain evidence="1">ISS653</strain>
    </source>
</reference>
<sequence>MHQKDLIYLQENSFKYLYWVLLLFYIVMYTTFGFEDGDMGTIFSISWSMYNGYFPYTDFTYIKPPFSPYFHSLFLYITEDYAYLINRGFYYIQVFLYSYFAAKLLCKIFKINSKNTVYFIAILGALISIHNYPPMPWNTVDGIFFSILGTYFLLHRKEKIWQIILGTFLISLGVLCKQSFFFFPVFLTAYLILLKNYKKATIFVISGLVTAILFIIILFLNDAWDAFYNQIFSFTPASSFINTAIKVYYLAFKFNYLLIIGLLSVFFLVKKYLPNHVTFLYAITSIAVLFLYFYLHKDSYHTVKNALMQSLLVISALYALYFAKKDKRYWFLLLLLSLSWCAAISNGFNTPIHFSTPIVFTFFIMSYDLKTFAFSKLVGSISVLCFVIVFYVGYQNVYMDSNRKELTYNMGAIYPQLSCIKSDKPTYEKYLELKKLSQNYTNYTILPSVTLGHYLTKTKNPIGVDWVFNHHLADQIQLYIDKLETKNVTVFLENFENNINNYEETSLLTVYVKNNWKLVEKRNYFRVYKKSQ</sequence>
<evidence type="ECO:0000313" key="2">
    <source>
        <dbReference type="Proteomes" id="UP000356253"/>
    </source>
</evidence>
<comment type="caution">
    <text evidence="1">The sequence shown here is derived from an EMBL/GenBank/DDBJ whole genome shotgun (WGS) entry which is preliminary data.</text>
</comment>
<proteinExistence type="predicted"/>
<gene>
    <name evidence="1" type="ORF">FVB9532_02502</name>
</gene>
<evidence type="ECO:0000313" key="1">
    <source>
        <dbReference type="EMBL" id="VVV01217.1"/>
    </source>
</evidence>
<keyword evidence="2" id="KW-1185">Reference proteome</keyword>